<dbReference type="Proteomes" id="UP001066276">
    <property type="component" value="Chromosome 3_2"/>
</dbReference>
<protein>
    <submittedName>
        <fullName evidence="1">Uncharacterized protein</fullName>
    </submittedName>
</protein>
<accession>A0AAV7TZN2</accession>
<comment type="caution">
    <text evidence="1">The sequence shown here is derived from an EMBL/GenBank/DDBJ whole genome shotgun (WGS) entry which is preliminary data.</text>
</comment>
<dbReference type="EMBL" id="JANPWB010000006">
    <property type="protein sequence ID" value="KAJ1182182.1"/>
    <property type="molecule type" value="Genomic_DNA"/>
</dbReference>
<keyword evidence="2" id="KW-1185">Reference proteome</keyword>
<reference evidence="1" key="1">
    <citation type="journal article" date="2022" name="bioRxiv">
        <title>Sequencing and chromosome-scale assembly of the giantPleurodeles waltlgenome.</title>
        <authorList>
            <person name="Brown T."/>
            <person name="Elewa A."/>
            <person name="Iarovenko S."/>
            <person name="Subramanian E."/>
            <person name="Araus A.J."/>
            <person name="Petzold A."/>
            <person name="Susuki M."/>
            <person name="Suzuki K.-i.T."/>
            <person name="Hayashi T."/>
            <person name="Toyoda A."/>
            <person name="Oliveira C."/>
            <person name="Osipova E."/>
            <person name="Leigh N.D."/>
            <person name="Simon A."/>
            <person name="Yun M.H."/>
        </authorList>
    </citation>
    <scope>NUCLEOTIDE SEQUENCE</scope>
    <source>
        <strain evidence="1">20211129_DDA</strain>
        <tissue evidence="1">Liver</tissue>
    </source>
</reference>
<dbReference type="AlphaFoldDB" id="A0AAV7TZN2"/>
<proteinExistence type="predicted"/>
<organism evidence="1 2">
    <name type="scientific">Pleurodeles waltl</name>
    <name type="common">Iberian ribbed newt</name>
    <dbReference type="NCBI Taxonomy" id="8319"/>
    <lineage>
        <taxon>Eukaryota</taxon>
        <taxon>Metazoa</taxon>
        <taxon>Chordata</taxon>
        <taxon>Craniata</taxon>
        <taxon>Vertebrata</taxon>
        <taxon>Euteleostomi</taxon>
        <taxon>Amphibia</taxon>
        <taxon>Batrachia</taxon>
        <taxon>Caudata</taxon>
        <taxon>Salamandroidea</taxon>
        <taxon>Salamandridae</taxon>
        <taxon>Pleurodelinae</taxon>
        <taxon>Pleurodeles</taxon>
    </lineage>
</organism>
<name>A0AAV7TZN2_PLEWA</name>
<evidence type="ECO:0000313" key="1">
    <source>
        <dbReference type="EMBL" id="KAJ1182182.1"/>
    </source>
</evidence>
<sequence length="100" mass="10929">MRGESTVCMSGREGPIVAEHWLRVEGTGHGNHRMFASFSRNLGSYADVGRCEAQCDGDSQLSGILWGLQASATEVRGKGDTQNHFKDPLTFYKAARAILK</sequence>
<evidence type="ECO:0000313" key="2">
    <source>
        <dbReference type="Proteomes" id="UP001066276"/>
    </source>
</evidence>
<gene>
    <name evidence="1" type="ORF">NDU88_007376</name>
</gene>